<evidence type="ECO:0000313" key="3">
    <source>
        <dbReference type="Proteomes" id="UP001595799"/>
    </source>
</evidence>
<name>A0ABV8UJU0_9PROT</name>
<feature type="compositionally biased region" description="Acidic residues" evidence="1">
    <location>
        <begin position="24"/>
        <end position="35"/>
    </location>
</feature>
<dbReference type="RefSeq" id="WP_382421801.1">
    <property type="nucleotide sequence ID" value="NZ_JBHSCW010000003.1"/>
</dbReference>
<dbReference type="Proteomes" id="UP001595799">
    <property type="component" value="Unassembled WGS sequence"/>
</dbReference>
<evidence type="ECO:0000256" key="1">
    <source>
        <dbReference type="SAM" id="MobiDB-lite"/>
    </source>
</evidence>
<gene>
    <name evidence="2" type="ORF">ACFOW6_07940</name>
</gene>
<dbReference type="EMBL" id="JBHSCW010000003">
    <property type="protein sequence ID" value="MFC4351470.1"/>
    <property type="molecule type" value="Genomic_DNA"/>
</dbReference>
<proteinExistence type="predicted"/>
<sequence length="52" mass="5927">MSREKDKKPQDPANQNDKPKEAEKEEEEDLDEALDESFPASDPISPTRPDKT</sequence>
<organism evidence="2 3">
    <name type="scientific">Fodinicurvata halophila</name>
    <dbReference type="NCBI Taxonomy" id="1419723"/>
    <lineage>
        <taxon>Bacteria</taxon>
        <taxon>Pseudomonadati</taxon>
        <taxon>Pseudomonadota</taxon>
        <taxon>Alphaproteobacteria</taxon>
        <taxon>Rhodospirillales</taxon>
        <taxon>Rhodovibrionaceae</taxon>
        <taxon>Fodinicurvata</taxon>
    </lineage>
</organism>
<feature type="region of interest" description="Disordered" evidence="1">
    <location>
        <begin position="1"/>
        <end position="52"/>
    </location>
</feature>
<accession>A0ABV8UJU0</accession>
<reference evidence="3" key="1">
    <citation type="journal article" date="2019" name="Int. J. Syst. Evol. Microbiol.">
        <title>The Global Catalogue of Microorganisms (GCM) 10K type strain sequencing project: providing services to taxonomists for standard genome sequencing and annotation.</title>
        <authorList>
            <consortium name="The Broad Institute Genomics Platform"/>
            <consortium name="The Broad Institute Genome Sequencing Center for Infectious Disease"/>
            <person name="Wu L."/>
            <person name="Ma J."/>
        </authorList>
    </citation>
    <scope>NUCLEOTIDE SEQUENCE [LARGE SCALE GENOMIC DNA]</scope>
    <source>
        <strain evidence="3">CECT 8472</strain>
    </source>
</reference>
<protein>
    <submittedName>
        <fullName evidence="2">Uncharacterized protein</fullName>
    </submittedName>
</protein>
<evidence type="ECO:0000313" key="2">
    <source>
        <dbReference type="EMBL" id="MFC4351470.1"/>
    </source>
</evidence>
<feature type="compositionally biased region" description="Basic and acidic residues" evidence="1">
    <location>
        <begin position="1"/>
        <end position="10"/>
    </location>
</feature>
<keyword evidence="3" id="KW-1185">Reference proteome</keyword>
<comment type="caution">
    <text evidence="2">The sequence shown here is derived from an EMBL/GenBank/DDBJ whole genome shotgun (WGS) entry which is preliminary data.</text>
</comment>